<dbReference type="InterPro" id="IPR046533">
    <property type="entry name" value="DUF6598"/>
</dbReference>
<proteinExistence type="predicted"/>
<dbReference type="AlphaFoldDB" id="A0A8T0PST3"/>
<accession>A0A8T0PST3</accession>
<protein>
    <recommendedName>
        <fullName evidence="2">DUF6598 domain-containing protein</fullName>
    </recommendedName>
</protein>
<gene>
    <name evidence="3" type="ORF">PVAP13_7NG037500</name>
</gene>
<evidence type="ECO:0000313" key="3">
    <source>
        <dbReference type="EMBL" id="KAG2565471.1"/>
    </source>
</evidence>
<evidence type="ECO:0000259" key="2">
    <source>
        <dbReference type="Pfam" id="PF20241"/>
    </source>
</evidence>
<dbReference type="Pfam" id="PF20241">
    <property type="entry name" value="DUF6598"/>
    <property type="match status" value="1"/>
</dbReference>
<reference evidence="3 4" key="1">
    <citation type="submission" date="2020-05" db="EMBL/GenBank/DDBJ databases">
        <title>WGS assembly of Panicum virgatum.</title>
        <authorList>
            <person name="Lovell J.T."/>
            <person name="Jenkins J."/>
            <person name="Shu S."/>
            <person name="Juenger T.E."/>
            <person name="Schmutz J."/>
        </authorList>
    </citation>
    <scope>NUCLEOTIDE SEQUENCE [LARGE SCALE GENOMIC DNA]</scope>
    <source>
        <strain evidence="4">cv. AP13</strain>
    </source>
</reference>
<dbReference type="EMBL" id="CM029050">
    <property type="protein sequence ID" value="KAG2565471.1"/>
    <property type="molecule type" value="Genomic_DNA"/>
</dbReference>
<feature type="region of interest" description="Disordered" evidence="1">
    <location>
        <begin position="1"/>
        <end position="67"/>
    </location>
</feature>
<organism evidence="3 4">
    <name type="scientific">Panicum virgatum</name>
    <name type="common">Blackwell switchgrass</name>
    <dbReference type="NCBI Taxonomy" id="38727"/>
    <lineage>
        <taxon>Eukaryota</taxon>
        <taxon>Viridiplantae</taxon>
        <taxon>Streptophyta</taxon>
        <taxon>Embryophyta</taxon>
        <taxon>Tracheophyta</taxon>
        <taxon>Spermatophyta</taxon>
        <taxon>Magnoliopsida</taxon>
        <taxon>Liliopsida</taxon>
        <taxon>Poales</taxon>
        <taxon>Poaceae</taxon>
        <taxon>PACMAD clade</taxon>
        <taxon>Panicoideae</taxon>
        <taxon>Panicodae</taxon>
        <taxon>Paniceae</taxon>
        <taxon>Panicinae</taxon>
        <taxon>Panicum</taxon>
        <taxon>Panicum sect. Hiantes</taxon>
    </lineage>
</organism>
<sequence>MGDRTVRPLQLGFVGEIEKQSMETEAGGPNPARGKKRPPSPPGSDEEPSMAAPSNDDDEWFVSDSDHNENQGADHLYTLNNFPKATCDYHEQNHILYTHPYIKLRGPSPIRLYPAFKSDMHVFRSDYNLQDNSESKITSVRDCPTKCQCFLMFLIQFIDVNIAGYDHGRPGPARIFGFVAARDTIEPLRNYVDKRDINNCEAVSVKRSTGMARLSLTSPARVISMEARALIEFELCVRAEERPEDEPKGDCLIEGCKEFTNLFASDSYIEHRRLYGNTCALDVKFAVLINAVEARIDVEVLRLGAIASCINLKVYAKTSGFKEVIRLFEDTAPKPGAVMSFVVAVETHNYLDLYIKGSSRDNPVLGQKEKQVLRSWWKCNFDSSYHCMVEEVAELGNFGELLVKINWKSYTKREF</sequence>
<evidence type="ECO:0000256" key="1">
    <source>
        <dbReference type="SAM" id="MobiDB-lite"/>
    </source>
</evidence>
<dbReference type="Proteomes" id="UP000823388">
    <property type="component" value="Chromosome 7N"/>
</dbReference>
<name>A0A8T0PST3_PANVG</name>
<keyword evidence="4" id="KW-1185">Reference proteome</keyword>
<evidence type="ECO:0000313" key="4">
    <source>
        <dbReference type="Proteomes" id="UP000823388"/>
    </source>
</evidence>
<dbReference type="PANTHER" id="PTHR33065">
    <property type="entry name" value="OS07G0486400 PROTEIN"/>
    <property type="match status" value="1"/>
</dbReference>
<feature type="domain" description="DUF6598" evidence="2">
    <location>
        <begin position="154"/>
        <end position="369"/>
    </location>
</feature>
<dbReference type="PANTHER" id="PTHR33065:SF185">
    <property type="entry name" value="DUF6598 DOMAIN-CONTAINING PROTEIN"/>
    <property type="match status" value="1"/>
</dbReference>
<comment type="caution">
    <text evidence="3">The sequence shown here is derived from an EMBL/GenBank/DDBJ whole genome shotgun (WGS) entry which is preliminary data.</text>
</comment>